<sequence>MKIMKQETLFKGEKYLNLKEVSLWASSYLKKRITISNISYLIQYGKIRKYVFGGNTFVDIEELKKYYDAFPNENEWRKKLGKDINWHLSFAQYKESERTKHVHRLHPYKGKFIPQLVEYFLDSHTDEFKREIYFQKGDIVLDPFCGSGTTLVQANELGIHAIGIDISFFNALISNVKIKKHNLTLIENTIHKLTSKLKDFQKNRNNIVFEEHLLSELTKFNNQYFPSPDYKRKVRNGIIDEEEYAKEKEKEFIPIYYQLLQKYQIKIKQDKNETFLDKWFLEPVRKEIDFLAEEIREIDDKDVKDVLTIILSRTARSCRATTHADLATLKKPVTTTYYCKKHGKICKPIFSINKWWEFYTVDTLNRLKEFDKLKTNTFQICLTGDSRTIDIYEEIKKINKEFAEILLKQKIRGIFSSPPYVGLIDYHEQHAYAYEIFGFERNDELEIGPLSKGQGEEQRKSYINDIAEVLKNCKKYLQDNYDVFLVANDKYNLYPKIAELAGMKIVKEFKRPVLCRVEKDRNTPYAESIFHLKGI</sequence>
<comment type="caution">
    <text evidence="4">The sequence shown here is derived from an EMBL/GenBank/DDBJ whole genome shotgun (WGS) entry which is preliminary data.</text>
</comment>
<keyword evidence="2 4" id="KW-0808">Transferase</keyword>
<dbReference type="GO" id="GO:0032259">
    <property type="term" value="P:methylation"/>
    <property type="evidence" value="ECO:0007669"/>
    <property type="project" value="UniProtKB-KW"/>
</dbReference>
<protein>
    <submittedName>
        <fullName evidence="4">Site-specific DNA-methyltransferase</fullName>
    </submittedName>
</protein>
<dbReference type="InterPro" id="IPR029063">
    <property type="entry name" value="SAM-dependent_MTases_sf"/>
</dbReference>
<name>A0A7C3Z3L7_UNCW3</name>
<organism evidence="4">
    <name type="scientific">candidate division WOR-3 bacterium</name>
    <dbReference type="NCBI Taxonomy" id="2052148"/>
    <lineage>
        <taxon>Bacteria</taxon>
        <taxon>Bacteria division WOR-3</taxon>
    </lineage>
</organism>
<dbReference type="Gene3D" id="3.40.50.150">
    <property type="entry name" value="Vaccinia Virus protein VP39"/>
    <property type="match status" value="2"/>
</dbReference>
<dbReference type="AlphaFoldDB" id="A0A7C3Z3L7"/>
<keyword evidence="1 4" id="KW-0489">Methyltransferase</keyword>
<dbReference type="SUPFAM" id="SSF53335">
    <property type="entry name" value="S-adenosyl-L-methionine-dependent methyltransferases"/>
    <property type="match status" value="2"/>
</dbReference>
<dbReference type="GO" id="GO:0009007">
    <property type="term" value="F:site-specific DNA-methyltransferase (adenine-specific) activity"/>
    <property type="evidence" value="ECO:0007669"/>
    <property type="project" value="TreeGrafter"/>
</dbReference>
<dbReference type="PANTHER" id="PTHR13370">
    <property type="entry name" value="RNA METHYLASE-RELATED"/>
    <property type="match status" value="1"/>
</dbReference>
<dbReference type="PANTHER" id="PTHR13370:SF3">
    <property type="entry name" value="TRNA (GUANINE(10)-N2)-METHYLTRANSFERASE HOMOLOG"/>
    <property type="match status" value="1"/>
</dbReference>
<dbReference type="FunFam" id="3.40.50.150:FF:000908">
    <property type="entry name" value="Modification methylase MjaII"/>
    <property type="match status" value="1"/>
</dbReference>
<evidence type="ECO:0000256" key="2">
    <source>
        <dbReference type="ARBA" id="ARBA00022679"/>
    </source>
</evidence>
<evidence type="ECO:0000313" key="4">
    <source>
        <dbReference type="EMBL" id="HGE99779.1"/>
    </source>
</evidence>
<evidence type="ECO:0000259" key="3">
    <source>
        <dbReference type="Pfam" id="PF01555"/>
    </source>
</evidence>
<dbReference type="Pfam" id="PF01555">
    <property type="entry name" value="N6_N4_Mtase"/>
    <property type="match status" value="1"/>
</dbReference>
<reference evidence="4" key="1">
    <citation type="journal article" date="2020" name="mSystems">
        <title>Genome- and Community-Level Interaction Insights into Carbon Utilization and Element Cycling Functions of Hydrothermarchaeota in Hydrothermal Sediment.</title>
        <authorList>
            <person name="Zhou Z."/>
            <person name="Liu Y."/>
            <person name="Xu W."/>
            <person name="Pan J."/>
            <person name="Luo Z.H."/>
            <person name="Li M."/>
        </authorList>
    </citation>
    <scope>NUCLEOTIDE SEQUENCE [LARGE SCALE GENOMIC DNA]</scope>
    <source>
        <strain evidence="4">SpSt-906</strain>
    </source>
</reference>
<gene>
    <name evidence="4" type="ORF">ENX07_06920</name>
</gene>
<dbReference type="GO" id="GO:0005737">
    <property type="term" value="C:cytoplasm"/>
    <property type="evidence" value="ECO:0007669"/>
    <property type="project" value="TreeGrafter"/>
</dbReference>
<dbReference type="EMBL" id="DTMQ01000042">
    <property type="protein sequence ID" value="HGE99779.1"/>
    <property type="molecule type" value="Genomic_DNA"/>
</dbReference>
<accession>A0A7C3Z3L7</accession>
<dbReference type="InterPro" id="IPR002941">
    <property type="entry name" value="DNA_methylase_N4/N6"/>
</dbReference>
<dbReference type="GO" id="GO:0003677">
    <property type="term" value="F:DNA binding"/>
    <property type="evidence" value="ECO:0007669"/>
    <property type="project" value="InterPro"/>
</dbReference>
<dbReference type="GO" id="GO:0008170">
    <property type="term" value="F:N-methyltransferase activity"/>
    <property type="evidence" value="ECO:0007669"/>
    <property type="project" value="InterPro"/>
</dbReference>
<proteinExistence type="predicted"/>
<feature type="domain" description="DNA methylase N-4/N-6" evidence="3">
    <location>
        <begin position="14"/>
        <end position="167"/>
    </location>
</feature>
<evidence type="ECO:0000256" key="1">
    <source>
        <dbReference type="ARBA" id="ARBA00022603"/>
    </source>
</evidence>